<proteinExistence type="predicted"/>
<evidence type="ECO:0008006" key="3">
    <source>
        <dbReference type="Google" id="ProtNLM"/>
    </source>
</evidence>
<keyword evidence="2" id="KW-1185">Reference proteome</keyword>
<protein>
    <recommendedName>
        <fullName evidence="3">IS630 family transposase</fullName>
    </recommendedName>
</protein>
<name>A0A7I7SPH1_9MYCO</name>
<sequence>MPSLHAAQIVLTDAERAELEGWTRRRTTAAGLALRARIVLAASDGGTNIEVADRFVVHLS</sequence>
<dbReference type="EMBL" id="AP022595">
    <property type="protein sequence ID" value="BBY58887.1"/>
    <property type="molecule type" value="Genomic_DNA"/>
</dbReference>
<gene>
    <name evidence="1" type="ORF">MSAR_20230</name>
</gene>
<accession>A0A7I7SPH1</accession>
<dbReference type="Proteomes" id="UP000466445">
    <property type="component" value="Chromosome"/>
</dbReference>
<evidence type="ECO:0000313" key="2">
    <source>
        <dbReference type="Proteomes" id="UP000466445"/>
    </source>
</evidence>
<organism evidence="1 2">
    <name type="scientific">Mycolicibacterium sarraceniae</name>
    <dbReference type="NCBI Taxonomy" id="1534348"/>
    <lineage>
        <taxon>Bacteria</taxon>
        <taxon>Bacillati</taxon>
        <taxon>Actinomycetota</taxon>
        <taxon>Actinomycetes</taxon>
        <taxon>Mycobacteriales</taxon>
        <taxon>Mycobacteriaceae</taxon>
        <taxon>Mycolicibacterium</taxon>
    </lineage>
</organism>
<reference evidence="1 2" key="1">
    <citation type="journal article" date="2019" name="Emerg. Microbes Infect.">
        <title>Comprehensive subspecies identification of 175 nontuberculous mycobacteria species based on 7547 genomic profiles.</title>
        <authorList>
            <person name="Matsumoto Y."/>
            <person name="Kinjo T."/>
            <person name="Motooka D."/>
            <person name="Nabeya D."/>
            <person name="Jung N."/>
            <person name="Uechi K."/>
            <person name="Horii T."/>
            <person name="Iida T."/>
            <person name="Fujita J."/>
            <person name="Nakamura S."/>
        </authorList>
    </citation>
    <scope>NUCLEOTIDE SEQUENCE [LARGE SCALE GENOMIC DNA]</scope>
    <source>
        <strain evidence="1 2">JCM 30395</strain>
    </source>
</reference>
<dbReference type="KEGG" id="msar:MSAR_20230"/>
<evidence type="ECO:0000313" key="1">
    <source>
        <dbReference type="EMBL" id="BBY58887.1"/>
    </source>
</evidence>
<dbReference type="AlphaFoldDB" id="A0A7I7SPH1"/>